<sequence length="1260" mass="130123">MIVICLALAMSSGLPGLTGTALAVAASPGGGSGPASATPAGGTGGAASTGAPQPGAGGHVPVPAGDVAALAVGTPDGVNVLVPNSATVGGWRELTNLSVQGWDTPMWTEFHCVTGDGRYMAVTFAPIGMADDETLRDEGAFGAIVDLRTGSRWVLPVRVGLKYYSPGCGTGTDVVFSRNTGTDHANTELIRVDAAGSKIRDRRTVTGRVASAVPTAKGVAAADGSRVISVAANGGTSTLATAPGAVFDLRPSSSDGLDYLAVTGPTTSKAFRRGSNGKVAELADGPLRNMALWQGRGGKNHLVGRPSRVAGGNPIDVLGTDTQPADLSLEGGLVVDGEDVPGGTAPTKTTSAITIRNRSRSGGAATATQVTAAAADQAPAASASPAPSSLAPGTLKPNTLPSGGAAGSGSPCAVAPLDPSMQVIQPSPAQIQWSAYRAVSGGLTTQRPANWEKHGLPAYTPASLIPIASLAGAPSGGHIPTQVLEGVLAQESNFSQASWRALPGIASDPLIANYYGTAYSSDGSLIVGANPANADCGYGVGQITSGMTGTATSPWSDTVKLAIATDYEVNELAAVKMLTDFWNQLYGMGILANNGDPTKIENWYFAIWAYNTGIHTAPLPSNYHSLGLGWTNNPAQNDYPPNRQPFLSVTYDDAAHPSRWPYQEKVLGWAANSQLDLINGGFKYTASGILNLPQNYFLFCTSANNCSQTNTSGGYCNNADRSYCAWHTAVTWTSVDRPDLASENPAGDVGGGEPAVADPYPASCSAAASPVVQTPGTTALPGGAVIVDELSSSATNLAGCATTSSAGTFALTYGTDSSGHPLGAIDTHQLGVGYMGHTYFARTVALARASASNSVGVTGTWTPPSSVTGWQRIWVHIPDNGADTQQADYIINTGTTTKDRIVNQRWNQNSWFDLGSYQLSAGAYVYLTNVTNNDWNHTVDLAWDAIAFTPSSKPAVDYVALGDSYQAGEGVQPYYGNADRPVMNGIGDACHRSPQAYSNTVFNALRAAHPGDDEFHFLACSGAVINDINGQHYDQGEVPQLYQNWLDENTTNVTIGIGGNDSRFSTIVQACLLDNLSSAFSQLPLNGPNCMASDFHLTFNGTVDPQPLTVQEPIVIDGLKPRLVALYQQIHSLAPNAKITVLGYPHIVTTGSLRLDICTVAINPDLAQWFADMADRLDSVTSQAVSEAGVGATFVNPVSTFSGPPDHGACTFHDGDEWINSLVPHSSTGSGSTNPGPGSFHPDAAGHGADAGLINASLGV</sequence>
<evidence type="ECO:0000259" key="5">
    <source>
        <dbReference type="Pfam" id="PF13472"/>
    </source>
</evidence>
<feature type="disulfide bond" evidence="2">
    <location>
        <begin position="990"/>
        <end position="1020"/>
    </location>
</feature>
<dbReference type="STRING" id="298654.FraEuI1c_7173"/>
<evidence type="ECO:0000313" key="7">
    <source>
        <dbReference type="EMBL" id="ADP85137.1"/>
    </source>
</evidence>
<keyword evidence="4" id="KW-0732">Signal</keyword>
<dbReference type="CDD" id="cd01823">
    <property type="entry name" value="SEST_like"/>
    <property type="match status" value="1"/>
</dbReference>
<evidence type="ECO:0000256" key="4">
    <source>
        <dbReference type="SAM" id="SignalP"/>
    </source>
</evidence>
<evidence type="ECO:0000256" key="3">
    <source>
        <dbReference type="SAM" id="MobiDB-lite"/>
    </source>
</evidence>
<keyword evidence="8" id="KW-1185">Reference proteome</keyword>
<dbReference type="PANTHER" id="PTHR37981:SF1">
    <property type="entry name" value="SGNH HYDROLASE-TYPE ESTERASE DOMAIN-CONTAINING PROTEIN"/>
    <property type="match status" value="1"/>
</dbReference>
<protein>
    <submittedName>
        <fullName evidence="7">Uncharacterized protein</fullName>
    </submittedName>
</protein>
<dbReference type="GO" id="GO:0004806">
    <property type="term" value="F:triacylglycerol lipase activity"/>
    <property type="evidence" value="ECO:0007669"/>
    <property type="project" value="TreeGrafter"/>
</dbReference>
<feature type="compositionally biased region" description="Low complexity" evidence="3">
    <location>
        <begin position="364"/>
        <end position="394"/>
    </location>
</feature>
<dbReference type="Pfam" id="PF13472">
    <property type="entry name" value="Lipase_GDSL_2"/>
    <property type="match status" value="1"/>
</dbReference>
<feature type="disulfide bond" evidence="2">
    <location>
        <begin position="1071"/>
        <end position="1090"/>
    </location>
</feature>
<feature type="active site" evidence="1">
    <location>
        <position position="1241"/>
    </location>
</feature>
<evidence type="ECO:0000256" key="1">
    <source>
        <dbReference type="PIRSR" id="PIRSR637460-1"/>
    </source>
</evidence>
<organism evidence="7 8">
    <name type="scientific">Pseudofrankia inefficax (strain DSM 45817 / CECT 9037 / DDB 130130 / EuI1c)</name>
    <name type="common">Frankia inefficax</name>
    <dbReference type="NCBI Taxonomy" id="298654"/>
    <lineage>
        <taxon>Bacteria</taxon>
        <taxon>Bacillati</taxon>
        <taxon>Actinomycetota</taxon>
        <taxon>Actinomycetes</taxon>
        <taxon>Frankiales</taxon>
        <taxon>Frankiaceae</taxon>
        <taxon>Pseudofrankia</taxon>
    </lineage>
</organism>
<keyword evidence="2" id="KW-1015">Disulfide bond</keyword>
<dbReference type="AlphaFoldDB" id="E3IZU5"/>
<dbReference type="GO" id="GO:0019433">
    <property type="term" value="P:triglyceride catabolic process"/>
    <property type="evidence" value="ECO:0007669"/>
    <property type="project" value="TreeGrafter"/>
</dbReference>
<evidence type="ECO:0000256" key="2">
    <source>
        <dbReference type="PIRSR" id="PIRSR637460-2"/>
    </source>
</evidence>
<name>E3IZU5_PSEI1</name>
<dbReference type="EMBL" id="CP002299">
    <property type="protein sequence ID" value="ADP85137.1"/>
    <property type="molecule type" value="Genomic_DNA"/>
</dbReference>
<dbReference type="Proteomes" id="UP000002484">
    <property type="component" value="Chromosome"/>
</dbReference>
<dbReference type="SUPFAM" id="SSF52266">
    <property type="entry name" value="SGNH hydrolase"/>
    <property type="match status" value="1"/>
</dbReference>
<dbReference type="InParanoid" id="E3IZU5"/>
<feature type="region of interest" description="Disordered" evidence="3">
    <location>
        <begin position="333"/>
        <end position="413"/>
    </location>
</feature>
<feature type="compositionally biased region" description="Low complexity" evidence="3">
    <location>
        <begin position="1226"/>
        <end position="1246"/>
    </location>
</feature>
<reference evidence="7 8" key="1">
    <citation type="submission" date="2010-10" db="EMBL/GenBank/DDBJ databases">
        <title>Complete sequence of Frankia sp. EuI1c.</title>
        <authorList>
            <consortium name="US DOE Joint Genome Institute"/>
            <person name="Lucas S."/>
            <person name="Copeland A."/>
            <person name="Lapidus A."/>
            <person name="Cheng J.-F."/>
            <person name="Bruce D."/>
            <person name="Goodwin L."/>
            <person name="Pitluck S."/>
            <person name="Chertkov O."/>
            <person name="Detter J.C."/>
            <person name="Han C."/>
            <person name="Tapia R."/>
            <person name="Land M."/>
            <person name="Hauser L."/>
            <person name="Jeffries C."/>
            <person name="Kyrpides N."/>
            <person name="Ivanova N."/>
            <person name="Mikhailova N."/>
            <person name="Beauchemin N."/>
            <person name="Sen A."/>
            <person name="Sur S.A."/>
            <person name="Gtari M."/>
            <person name="Wall L."/>
            <person name="Tisa L."/>
            <person name="Woyke T."/>
        </authorList>
    </citation>
    <scope>NUCLEOTIDE SEQUENCE [LARGE SCALE GENOMIC DNA]</scope>
    <source>
        <strain evidence="8">DSM 45817 / CECT 9037 / EuI1c</strain>
    </source>
</reference>
<accession>E3IZU5</accession>
<dbReference type="KEGG" id="fri:FraEuI1c_7173"/>
<feature type="chain" id="PRO_5003172520" evidence="4">
    <location>
        <begin position="24"/>
        <end position="1260"/>
    </location>
</feature>
<feature type="signal peptide" evidence="4">
    <location>
        <begin position="1"/>
        <end position="23"/>
    </location>
</feature>
<dbReference type="eggNOG" id="COG0741">
    <property type="taxonomic scope" value="Bacteria"/>
</dbReference>
<dbReference type="Pfam" id="PF25275">
    <property type="entry name" value="Golvesin_C"/>
    <property type="match status" value="1"/>
</dbReference>
<dbReference type="PANTHER" id="PTHR37981">
    <property type="entry name" value="LIPASE 2"/>
    <property type="match status" value="1"/>
</dbReference>
<dbReference type="HOGENOM" id="CLU_004365_0_0_11"/>
<feature type="disulfide bond" evidence="2">
    <location>
        <begin position="1158"/>
        <end position="1210"/>
    </location>
</feature>
<evidence type="ECO:0000313" key="8">
    <source>
        <dbReference type="Proteomes" id="UP000002484"/>
    </source>
</evidence>
<proteinExistence type="predicted"/>
<dbReference type="Gene3D" id="3.40.50.1110">
    <property type="entry name" value="SGNH hydrolase"/>
    <property type="match status" value="1"/>
</dbReference>
<feature type="active site" description="Nucleophile" evidence="1">
    <location>
        <position position="964"/>
    </location>
</feature>
<feature type="region of interest" description="Disordered" evidence="3">
    <location>
        <begin position="1223"/>
        <end position="1246"/>
    </location>
</feature>
<dbReference type="InterPro" id="IPR036514">
    <property type="entry name" value="SGNH_hydro_sf"/>
</dbReference>
<feature type="compositionally biased region" description="Low complexity" evidence="3">
    <location>
        <begin position="48"/>
        <end position="60"/>
    </location>
</feature>
<feature type="compositionally biased region" description="Polar residues" evidence="3">
    <location>
        <begin position="346"/>
        <end position="356"/>
    </location>
</feature>
<dbReference type="InterPro" id="IPR013830">
    <property type="entry name" value="SGNH_hydro"/>
</dbReference>
<feature type="domain" description="Golvesin/Xly CBD-like" evidence="6">
    <location>
        <begin position="850"/>
        <end position="948"/>
    </location>
</feature>
<feature type="domain" description="SGNH hydrolase-type esterase" evidence="5">
    <location>
        <begin position="960"/>
        <end position="1248"/>
    </location>
</feature>
<evidence type="ECO:0000259" key="6">
    <source>
        <dbReference type="Pfam" id="PF25275"/>
    </source>
</evidence>
<gene>
    <name evidence="7" type="ordered locus">FraEuI1c_7173</name>
</gene>
<dbReference type="InterPro" id="IPR037460">
    <property type="entry name" value="SEST-like"/>
</dbReference>
<dbReference type="InterPro" id="IPR033803">
    <property type="entry name" value="CBD-like_Golvesin-Xly"/>
</dbReference>
<feature type="region of interest" description="Disordered" evidence="3">
    <location>
        <begin position="27"/>
        <end position="60"/>
    </location>
</feature>